<keyword evidence="1" id="KW-0808">Transferase</keyword>
<accession>A0AAE1J4I3</accession>
<dbReference type="PANTHER" id="PTHR31896">
    <property type="entry name" value="FAMILY REGULATORY PROTEIN, PUTATIVE (AFU_ORTHOLOGUE AFUA_3G14730)-RELATED"/>
    <property type="match status" value="1"/>
</dbReference>
<comment type="caution">
    <text evidence="2">The sequence shown here is derived from an EMBL/GenBank/DDBJ whole genome shotgun (WGS) entry which is preliminary data.</text>
</comment>
<proteinExistence type="predicted"/>
<dbReference type="GO" id="GO:0016740">
    <property type="term" value="F:transferase activity"/>
    <property type="evidence" value="ECO:0007669"/>
    <property type="project" value="UniProtKB-KW"/>
</dbReference>
<organism evidence="2 3">
    <name type="scientific">Acacia crassicarpa</name>
    <name type="common">northern wattle</name>
    <dbReference type="NCBI Taxonomy" id="499986"/>
    <lineage>
        <taxon>Eukaryota</taxon>
        <taxon>Viridiplantae</taxon>
        <taxon>Streptophyta</taxon>
        <taxon>Embryophyta</taxon>
        <taxon>Tracheophyta</taxon>
        <taxon>Spermatophyta</taxon>
        <taxon>Magnoliopsida</taxon>
        <taxon>eudicotyledons</taxon>
        <taxon>Gunneridae</taxon>
        <taxon>Pentapetalae</taxon>
        <taxon>rosids</taxon>
        <taxon>fabids</taxon>
        <taxon>Fabales</taxon>
        <taxon>Fabaceae</taxon>
        <taxon>Caesalpinioideae</taxon>
        <taxon>mimosoid clade</taxon>
        <taxon>Acacieae</taxon>
        <taxon>Acacia</taxon>
    </lineage>
</organism>
<gene>
    <name evidence="2" type="ORF">QN277_029065</name>
</gene>
<dbReference type="InterPro" id="IPR051283">
    <property type="entry name" value="Sec_Metabolite_Acyltrans"/>
</dbReference>
<name>A0AAE1J4I3_9FABA</name>
<dbReference type="Pfam" id="PF02458">
    <property type="entry name" value="Transferase"/>
    <property type="match status" value="1"/>
</dbReference>
<keyword evidence="3" id="KW-1185">Reference proteome</keyword>
<evidence type="ECO:0000313" key="3">
    <source>
        <dbReference type="Proteomes" id="UP001293593"/>
    </source>
</evidence>
<evidence type="ECO:0008006" key="4">
    <source>
        <dbReference type="Google" id="ProtNLM"/>
    </source>
</evidence>
<evidence type="ECO:0000313" key="2">
    <source>
        <dbReference type="EMBL" id="KAK4263682.1"/>
    </source>
</evidence>
<dbReference type="InterPro" id="IPR023213">
    <property type="entry name" value="CAT-like_dom_sf"/>
</dbReference>
<sequence length="482" mass="53716">MEAVKVISITTIRARSWLKNGDSPEQIDLNPFDLQYLLLGYGQKGLLFHKPSSSSSSSSIHRETVIEHLKDSLSSALDFFLPLAGRLAVVPHGGADDAYSVFITCNNTGVSFVYAIAENTTIADILEPTYVPPIVSSFFPPGNIKSFEGTRLPLMVVQVTELFDGIFMACSMNHCIADVKPYWNFLNAWAQISRNGLNHIAPNSKLASFKRWFPPGNIERPISIPFRAIIENHNLKDSTNTTQSPPFSRRIFHFSREKIVQLKTKANSEIQDGVTSNKISTLQAVIAHVWRSAIRNQNLDPEDEVTYRFHISASSKVSNPPIPDDYFGITVQFTTVTMKVRDLVGHGGLGKFASEMNKAISSCTEEKIKRNFEAWVRNPTMHTEHATIGKFMKTSSSPRTNFYNLDFGWGRPVAVRGGQANAEQWKLMADAGAQEGSFDIELCASYEILEALARDPEFMHAVQLPWSLAELSPSSQVARTRL</sequence>
<evidence type="ECO:0000256" key="1">
    <source>
        <dbReference type="ARBA" id="ARBA00022679"/>
    </source>
</evidence>
<dbReference type="EMBL" id="JAWXYG010000009">
    <property type="protein sequence ID" value="KAK4263682.1"/>
    <property type="molecule type" value="Genomic_DNA"/>
</dbReference>
<protein>
    <recommendedName>
        <fullName evidence="4">HXXXD-type acyl-transferase family protein</fullName>
    </recommendedName>
</protein>
<dbReference type="Proteomes" id="UP001293593">
    <property type="component" value="Unassembled WGS sequence"/>
</dbReference>
<dbReference type="Gene3D" id="3.30.559.10">
    <property type="entry name" value="Chloramphenicol acetyltransferase-like domain"/>
    <property type="match status" value="2"/>
</dbReference>
<dbReference type="PANTHER" id="PTHR31896:SF43">
    <property type="entry name" value="PROTEIN ENHANCED PSEUDOMONAS SUSCEPTIBILITY 1"/>
    <property type="match status" value="1"/>
</dbReference>
<reference evidence="2" key="1">
    <citation type="submission" date="2023-10" db="EMBL/GenBank/DDBJ databases">
        <title>Chromosome-level genome of the transformable northern wattle, Acacia crassicarpa.</title>
        <authorList>
            <person name="Massaro I."/>
            <person name="Sinha N.R."/>
            <person name="Poethig S."/>
            <person name="Leichty A.R."/>
        </authorList>
    </citation>
    <scope>NUCLEOTIDE SEQUENCE</scope>
    <source>
        <strain evidence="2">Acra3RX</strain>
        <tissue evidence="2">Leaf</tissue>
    </source>
</reference>
<dbReference type="AlphaFoldDB" id="A0AAE1J4I3"/>